<accession>A0A0C4WUF9</accession>
<sequence length="387" mass="43515">MKRIGIIDNLVDIQNFTEKKYHTCTAAEVMAATGGNTGNVAFVFGIRQLIKNPISRAEWGWAPEIVKERFDHLVICCANQLGSHTDLGGWADRLEQFGLPVTLVGLGAQSDNIETDPVLPDGTKHFLEYVKSQHQTGEGSNISVRGKFTQRVLENLDVPSEPAGCPSLLISAEHELGKEILLRQQRSKNFKRVAVAAGNPWHGPSAALEETLVNIVNQFNGEYILQHPESMLQVAYGEREKIPQKTIDRFLEVYTSHFNQEEMFEWFRHNSCAFIDAPNWMRFISKFDFMIGPRYHGVALAIQAKVPGCVITIDSRTHELCEGTTIKSIPLSEAINLTSLELIEKSRWSTSDAEAFDRDRLIKARTYSKFLESNDIEASDHLKNLCI</sequence>
<dbReference type="KEGG" id="acx:Achr_26610"/>
<dbReference type="AlphaFoldDB" id="A0A0C4WUF9"/>
<evidence type="ECO:0000259" key="1">
    <source>
        <dbReference type="Pfam" id="PF04230"/>
    </source>
</evidence>
<dbReference type="STRING" id="1328314.Achr_26610"/>
<dbReference type="RefSeq" id="WP_082045460.1">
    <property type="nucleotide sequence ID" value="NZ_CP010415.1"/>
</dbReference>
<feature type="domain" description="Polysaccharide pyruvyl transferase" evidence="1">
    <location>
        <begin position="61"/>
        <end position="315"/>
    </location>
</feature>
<keyword evidence="3" id="KW-1185">Reference proteome</keyword>
<reference evidence="2 3" key="1">
    <citation type="journal article" date="2015" name="PLoS ONE">
        <title>Azotobacter Genomes: The Genome of Azotobacter chroococcum NCIMB 8003 (ATCC 4412).</title>
        <authorList>
            <person name="Robson R.L."/>
            <person name="Jones R."/>
            <person name="Robson R.M."/>
            <person name="Schwartz A."/>
            <person name="Richardson T.H."/>
        </authorList>
    </citation>
    <scope>NUCLEOTIDE SEQUENCE [LARGE SCALE GENOMIC DNA]</scope>
    <source>
        <strain evidence="2 3">NCIMB 8003</strain>
    </source>
</reference>
<protein>
    <recommendedName>
        <fullName evidence="1">Polysaccharide pyruvyl transferase domain-containing protein</fullName>
    </recommendedName>
</protein>
<dbReference type="Pfam" id="PF04230">
    <property type="entry name" value="PS_pyruv_trans"/>
    <property type="match status" value="1"/>
</dbReference>
<dbReference type="InterPro" id="IPR007345">
    <property type="entry name" value="Polysacch_pyruvyl_Trfase"/>
</dbReference>
<dbReference type="HOGENOM" id="CLU_037729_2_0_6"/>
<name>A0A0C4WUF9_9GAMM</name>
<evidence type="ECO:0000313" key="2">
    <source>
        <dbReference type="EMBL" id="AJE22087.1"/>
    </source>
</evidence>
<dbReference type="EMBL" id="CP010415">
    <property type="protein sequence ID" value="AJE22087.1"/>
    <property type="molecule type" value="Genomic_DNA"/>
</dbReference>
<dbReference type="Proteomes" id="UP000068210">
    <property type="component" value="Chromosome"/>
</dbReference>
<proteinExistence type="predicted"/>
<organism evidence="2 3">
    <name type="scientific">Azotobacter chroococcum NCIMB 8003</name>
    <dbReference type="NCBI Taxonomy" id="1328314"/>
    <lineage>
        <taxon>Bacteria</taxon>
        <taxon>Pseudomonadati</taxon>
        <taxon>Pseudomonadota</taxon>
        <taxon>Gammaproteobacteria</taxon>
        <taxon>Pseudomonadales</taxon>
        <taxon>Pseudomonadaceae</taxon>
        <taxon>Azotobacter</taxon>
    </lineage>
</organism>
<gene>
    <name evidence="2" type="ORF">Achr_26610</name>
</gene>
<evidence type="ECO:0000313" key="3">
    <source>
        <dbReference type="Proteomes" id="UP000068210"/>
    </source>
</evidence>